<gene>
    <name evidence="2" type="ORF">HYALB_00000460</name>
</gene>
<evidence type="ECO:0000313" key="2">
    <source>
        <dbReference type="EMBL" id="CAG8974845.1"/>
    </source>
</evidence>
<evidence type="ECO:0008006" key="4">
    <source>
        <dbReference type="Google" id="ProtNLM"/>
    </source>
</evidence>
<dbReference type="EMBL" id="CAJVRM010000116">
    <property type="protein sequence ID" value="CAG8974845.1"/>
    <property type="molecule type" value="Genomic_DNA"/>
</dbReference>
<name>A0A9N9LKP3_9HELO</name>
<keyword evidence="1" id="KW-0732">Signal</keyword>
<reference evidence="2" key="1">
    <citation type="submission" date="2021-07" db="EMBL/GenBank/DDBJ databases">
        <authorList>
            <person name="Durling M."/>
        </authorList>
    </citation>
    <scope>NUCLEOTIDE SEQUENCE</scope>
</reference>
<dbReference type="Proteomes" id="UP000701801">
    <property type="component" value="Unassembled WGS sequence"/>
</dbReference>
<proteinExistence type="predicted"/>
<sequence length="192" mass="20292">MQFTTATLLSVVSALAAAAPAPQADPAPAPVRFFAILALQSGSSVHLNNWQASKGGILAGIDPVAQNATCDDGSLAPMATFNVRVDDGAMFLLEDKLEQRLWVDRGMGQGIVRYSANGGTQPSRQAEITGFEVVNDELLFKGQPFQACPNGEGLGHTIFVNGTVNPAGRQDCTAFKAQLIYDETPTSCNYSN</sequence>
<comment type="caution">
    <text evidence="2">The sequence shown here is derived from an EMBL/GenBank/DDBJ whole genome shotgun (WGS) entry which is preliminary data.</text>
</comment>
<feature type="signal peptide" evidence="1">
    <location>
        <begin position="1"/>
        <end position="18"/>
    </location>
</feature>
<evidence type="ECO:0000313" key="3">
    <source>
        <dbReference type="Proteomes" id="UP000701801"/>
    </source>
</evidence>
<organism evidence="2 3">
    <name type="scientific">Hymenoscyphus albidus</name>
    <dbReference type="NCBI Taxonomy" id="595503"/>
    <lineage>
        <taxon>Eukaryota</taxon>
        <taxon>Fungi</taxon>
        <taxon>Dikarya</taxon>
        <taxon>Ascomycota</taxon>
        <taxon>Pezizomycotina</taxon>
        <taxon>Leotiomycetes</taxon>
        <taxon>Helotiales</taxon>
        <taxon>Helotiaceae</taxon>
        <taxon>Hymenoscyphus</taxon>
    </lineage>
</organism>
<dbReference type="AlphaFoldDB" id="A0A9N9LKP3"/>
<keyword evidence="3" id="KW-1185">Reference proteome</keyword>
<accession>A0A9N9LKP3</accession>
<dbReference type="OrthoDB" id="4093325at2759"/>
<evidence type="ECO:0000256" key="1">
    <source>
        <dbReference type="SAM" id="SignalP"/>
    </source>
</evidence>
<protein>
    <recommendedName>
        <fullName evidence="4">Cell wall protein PhiA</fullName>
    </recommendedName>
</protein>
<feature type="chain" id="PRO_5040109007" description="Cell wall protein PhiA" evidence="1">
    <location>
        <begin position="19"/>
        <end position="192"/>
    </location>
</feature>